<evidence type="ECO:0000313" key="1">
    <source>
        <dbReference type="EMBL" id="KAJ1674409.1"/>
    </source>
</evidence>
<protein>
    <submittedName>
        <fullName evidence="1">Gamma tubulin complex Spc97/GCP2 subunit Alp4</fullName>
    </submittedName>
</protein>
<reference evidence="1" key="1">
    <citation type="submission" date="2022-06" db="EMBL/GenBank/DDBJ databases">
        <title>Phylogenomic reconstructions and comparative analyses of Kickxellomycotina fungi.</title>
        <authorList>
            <person name="Reynolds N.K."/>
            <person name="Stajich J.E."/>
            <person name="Barry K."/>
            <person name="Grigoriev I.V."/>
            <person name="Crous P."/>
            <person name="Smith M.E."/>
        </authorList>
    </citation>
    <scope>NUCLEOTIDE SEQUENCE</scope>
    <source>
        <strain evidence="1">RSA 2271</strain>
    </source>
</reference>
<accession>A0ACC1HKG6</accession>
<name>A0ACC1HKG6_9FUNG</name>
<keyword evidence="2" id="KW-1185">Reference proteome</keyword>
<sequence>MPYPRQLHEGPQFAGGFAVRASRTYQHHTRIPSHSEAEDDHLGYDYDDTDQHMFQSSFRLDDWWARAPLEPRPLNKLAYSEVRPQGGVDIAPLGSFSLAHQEMLIMDDLLYVMIGIQGKYIEIRLPTTSCHQSSTEAQSAIDQIDYIVDETMDPSLKAMVFKILPIASYYIEIERFSIAYTRAAAGLVNQALCAAIRSLLREHTVLVAQLEHRLRSCTAKSPFTLQQFWFHIHPTLRVLQRVAMLVEAIKKEVLLQQQELDRKEQEKGLTTIIGDIDEDDEDDVDDGDDEKAGSGEGGGKADRLDGKGSGSEGEGERTRHSFYERNIYVRGGRTLNIIAEQLKIHGGDATTRELYSFLLYQASAPFFQMLRKWLKYGQIDDSSARGPENGEFMIRHVQGKIAALASTDEEVIVIQERDDIQKSKENVILKFYLQPDLTPNFLRPFGKRVILTGKYLNVVKACGVDLDGIASESMKTDGVEGDNEKDGKEILDTLNTLALKESESAMENSDVMKALDGR</sequence>
<organism evidence="1 2">
    <name type="scientific">Spiromyces aspiralis</name>
    <dbReference type="NCBI Taxonomy" id="68401"/>
    <lineage>
        <taxon>Eukaryota</taxon>
        <taxon>Fungi</taxon>
        <taxon>Fungi incertae sedis</taxon>
        <taxon>Zoopagomycota</taxon>
        <taxon>Kickxellomycotina</taxon>
        <taxon>Kickxellomycetes</taxon>
        <taxon>Kickxellales</taxon>
        <taxon>Kickxellaceae</taxon>
        <taxon>Spiromyces</taxon>
    </lineage>
</organism>
<evidence type="ECO:0000313" key="2">
    <source>
        <dbReference type="Proteomes" id="UP001145114"/>
    </source>
</evidence>
<proteinExistence type="predicted"/>
<dbReference type="EMBL" id="JAMZIH010005988">
    <property type="protein sequence ID" value="KAJ1674409.1"/>
    <property type="molecule type" value="Genomic_DNA"/>
</dbReference>
<feature type="non-terminal residue" evidence="1">
    <location>
        <position position="518"/>
    </location>
</feature>
<dbReference type="Proteomes" id="UP001145114">
    <property type="component" value="Unassembled WGS sequence"/>
</dbReference>
<gene>
    <name evidence="1" type="primary">alp4</name>
    <name evidence="1" type="ORF">EV182_003331</name>
</gene>
<comment type="caution">
    <text evidence="1">The sequence shown here is derived from an EMBL/GenBank/DDBJ whole genome shotgun (WGS) entry which is preliminary data.</text>
</comment>